<dbReference type="Gene3D" id="3.60.10.10">
    <property type="entry name" value="Endonuclease/exonuclease/phosphatase"/>
    <property type="match status" value="2"/>
</dbReference>
<gene>
    <name evidence="3" type="primary">INPP5J</name>
    <name evidence="3" type="ORF">LOC62_03G004599</name>
</gene>
<dbReference type="SMART" id="SM00128">
    <property type="entry name" value="IPPc"/>
    <property type="match status" value="1"/>
</dbReference>
<feature type="region of interest" description="Disordered" evidence="1">
    <location>
        <begin position="304"/>
        <end position="366"/>
    </location>
</feature>
<dbReference type="GeneID" id="87807837"/>
<feature type="compositionally biased region" description="Low complexity" evidence="1">
    <location>
        <begin position="1041"/>
        <end position="1061"/>
    </location>
</feature>
<proteinExistence type="predicted"/>
<dbReference type="InterPro" id="IPR046985">
    <property type="entry name" value="IP5"/>
</dbReference>
<feature type="compositionally biased region" description="Polar residues" evidence="1">
    <location>
        <begin position="1213"/>
        <end position="1225"/>
    </location>
</feature>
<feature type="compositionally biased region" description="Pro residues" evidence="1">
    <location>
        <begin position="336"/>
        <end position="353"/>
    </location>
</feature>
<dbReference type="InterPro" id="IPR000300">
    <property type="entry name" value="IPPc"/>
</dbReference>
<evidence type="ECO:0000313" key="4">
    <source>
        <dbReference type="Proteomes" id="UP000827549"/>
    </source>
</evidence>
<feature type="compositionally biased region" description="Basic and acidic residues" evidence="1">
    <location>
        <begin position="707"/>
        <end position="718"/>
    </location>
</feature>
<protein>
    <submittedName>
        <fullName evidence="3">Phosphatidylinositol 4,5-bisphosphate 5-phosphatase A</fullName>
    </submittedName>
</protein>
<dbReference type="Proteomes" id="UP000827549">
    <property type="component" value="Chromosome 3"/>
</dbReference>
<reference evidence="3" key="1">
    <citation type="submission" date="2023-10" db="EMBL/GenBank/DDBJ databases">
        <authorList>
            <person name="Noh H."/>
        </authorList>
    </citation>
    <scope>NUCLEOTIDE SEQUENCE</scope>
    <source>
        <strain evidence="3">DUCC4014</strain>
    </source>
</reference>
<dbReference type="Pfam" id="PF22669">
    <property type="entry name" value="Exo_endo_phos2"/>
    <property type="match status" value="2"/>
</dbReference>
<feature type="region of interest" description="Disordered" evidence="1">
    <location>
        <begin position="75"/>
        <end position="100"/>
    </location>
</feature>
<dbReference type="RefSeq" id="XP_062627103.1">
    <property type="nucleotide sequence ID" value="XM_062771119.1"/>
</dbReference>
<feature type="compositionally biased region" description="Basic and acidic residues" evidence="1">
    <location>
        <begin position="75"/>
        <end position="84"/>
    </location>
</feature>
<feature type="region of interest" description="Disordered" evidence="1">
    <location>
        <begin position="870"/>
        <end position="915"/>
    </location>
</feature>
<dbReference type="PANTHER" id="PTHR11200:SF275">
    <property type="entry name" value="LD06095P"/>
    <property type="match status" value="1"/>
</dbReference>
<dbReference type="SUPFAM" id="SSF56219">
    <property type="entry name" value="DNase I-like"/>
    <property type="match status" value="2"/>
</dbReference>
<dbReference type="InterPro" id="IPR036691">
    <property type="entry name" value="Endo/exonu/phosph_ase_sf"/>
</dbReference>
<dbReference type="PANTHER" id="PTHR11200">
    <property type="entry name" value="INOSITOL 5-PHOSPHATASE"/>
    <property type="match status" value="1"/>
</dbReference>
<organism evidence="3 4">
    <name type="scientific">Vanrija pseudolonga</name>
    <dbReference type="NCBI Taxonomy" id="143232"/>
    <lineage>
        <taxon>Eukaryota</taxon>
        <taxon>Fungi</taxon>
        <taxon>Dikarya</taxon>
        <taxon>Basidiomycota</taxon>
        <taxon>Agaricomycotina</taxon>
        <taxon>Tremellomycetes</taxon>
        <taxon>Trichosporonales</taxon>
        <taxon>Trichosporonaceae</taxon>
        <taxon>Vanrija</taxon>
    </lineage>
</organism>
<feature type="compositionally biased region" description="Low complexity" evidence="1">
    <location>
        <begin position="13"/>
        <end position="48"/>
    </location>
</feature>
<evidence type="ECO:0000313" key="3">
    <source>
        <dbReference type="EMBL" id="WOO81071.1"/>
    </source>
</evidence>
<evidence type="ECO:0000259" key="2">
    <source>
        <dbReference type="SMART" id="SM00128"/>
    </source>
</evidence>
<feature type="domain" description="Inositol polyphosphate-related phosphatase" evidence="2">
    <location>
        <begin position="403"/>
        <end position="709"/>
    </location>
</feature>
<feature type="compositionally biased region" description="Pro residues" evidence="1">
    <location>
        <begin position="756"/>
        <end position="765"/>
    </location>
</feature>
<keyword evidence="4" id="KW-1185">Reference proteome</keyword>
<feature type="compositionally biased region" description="Polar residues" evidence="1">
    <location>
        <begin position="732"/>
        <end position="755"/>
    </location>
</feature>
<evidence type="ECO:0000256" key="1">
    <source>
        <dbReference type="SAM" id="MobiDB-lite"/>
    </source>
</evidence>
<feature type="compositionally biased region" description="Low complexity" evidence="1">
    <location>
        <begin position="261"/>
        <end position="276"/>
    </location>
</feature>
<dbReference type="GO" id="GO:0046856">
    <property type="term" value="P:phosphatidylinositol dephosphorylation"/>
    <property type="evidence" value="ECO:0007669"/>
    <property type="project" value="InterPro"/>
</dbReference>
<dbReference type="GO" id="GO:0004439">
    <property type="term" value="F:phosphatidylinositol-4,5-bisphosphate 5-phosphatase activity"/>
    <property type="evidence" value="ECO:0007669"/>
    <property type="project" value="TreeGrafter"/>
</dbReference>
<feature type="compositionally biased region" description="Low complexity" evidence="1">
    <location>
        <begin position="793"/>
        <end position="810"/>
    </location>
</feature>
<feature type="region of interest" description="Disordered" evidence="1">
    <location>
        <begin position="1"/>
        <end position="56"/>
    </location>
</feature>
<sequence length="1314" mass="141088">MSTTDRLDDAAFVTPPRARPTLTTLVPPGATSPSAPNPSPSANVSFVSGSTGSADGGKRVLRRLSALFHHAEGPEFAHQSHELPESPIASDDEFPIGEPGPIEDRVGLKVLVVTWNMGDALPKGDLAVLLGDVPPYEPPPETVGVPRLPLENKHPYHIVVFAAQECPTPSGVPRGLGGGVFKGAGLQKSDTQKHKDGKPHAKEKEREDKAFKEALNAKDKKANGSAKTTLETVKEGQSTDSGAARTPADELPPPPVCVDDTTQGGTSSPPLTPSSLHAPYGHHRGQQGAKGWSAMLEEWLTAGPPQLHRTNPDHHPIHPSPLHGTGYSADSDTTPRPTPVPPATPIGAPPYPSPMSDASPAAETPLESVAATAPVAIAIPSSGSTGINRSSSIKSGLGSSIPISSSFKSGSLASSFPFKIPQGRLGQSADGDNGLLSPPSITELPRHLAAKSGDWLVTRSPSDKALERQIERPHEQFQVFRQPGAGPYVNVAKERLLGLYLSVFVFKGCEHLVQGVDKDYVTTGLAGGRFGNKGGIGISLNLGGHRLMFVNAHLAAHTDRNQARLDNIQKIKSELNLDCFLPPEDPRAQLDDITDRFDTVFWCGDLNFRVDISLLHAKWLLEQKRYNDALMFDQLKKAMEDPRTTPLPGFHEAPIDFMPTFKYDVWKSVRATNREMRRSIRKRKGDRTERQSMDSVRPGGALEFVPEGDHEHEHDSDGRVGPVIEVPEESPSHNAAQESPTQNIADMFPTQMSPIPTSPDLPEAPPDWHSVTSRSSYYDGPESTEGFTQDGLSQSVASSFSHMSSRASPAEGHRRKPSFIKEKGKQMLGLLGIGRPTPPRKQRALSPNPAFNPDRRASLSSFRSLAISEDAQSAVSSEDGYPSAGAASAGEGGGHHRRTASNASAKLLSSPPRALGGRRLTMLRRTVSGRTIKDDEAVEDDDFDDTVDNRVGVYDTSKKQRIPSWCDRVLWKSQIIPDEYDLGLTRTETRSGFSRIGHALSNLVRRRSVGTFDGPPASQMLRSGAIDIPHANGSASGAPISFSPDSPFSATSSLSASPTQSLRRKLSMVTPDSPSRRRRESSVTSNISGIIESSPLPKPSRSRSVTFDGNAGAPAPRPEAPPRPEGLGLPRSDTLDSQSSARVTIALPAAPAASHPALPSTAARPTSPRRASTGAFPASPSSRRSSLSLTGPRRKSADPTPVTDLKPPPTFPLQKTRSTGHSLYDSQKGREAAPFNTFARFLRELPGRFHSRASIFHAAPEPAAPEEDHGQRRHLVGEVEVLHYGTIDDAGMRKLEGRSDHRPAIFSAAVFVDS</sequence>
<feature type="region of interest" description="Disordered" evidence="1">
    <location>
        <begin position="173"/>
        <end position="289"/>
    </location>
</feature>
<feature type="compositionally biased region" description="Low complexity" evidence="1">
    <location>
        <begin position="1179"/>
        <end position="1191"/>
    </location>
</feature>
<dbReference type="EMBL" id="CP086716">
    <property type="protein sequence ID" value="WOO81071.1"/>
    <property type="molecule type" value="Genomic_DNA"/>
</dbReference>
<accession>A0AAF1BHG3</accession>
<feature type="compositionally biased region" description="Polar residues" evidence="1">
    <location>
        <begin position="225"/>
        <end position="241"/>
    </location>
</feature>
<feature type="region of interest" description="Disordered" evidence="1">
    <location>
        <begin position="677"/>
        <end position="856"/>
    </location>
</feature>
<feature type="compositionally biased region" description="Low complexity" evidence="1">
    <location>
        <begin position="1146"/>
        <end position="1163"/>
    </location>
</feature>
<name>A0AAF1BHG3_9TREE</name>
<feature type="compositionally biased region" description="Basic and acidic residues" evidence="1">
    <location>
        <begin position="190"/>
        <end position="222"/>
    </location>
</feature>
<feature type="region of interest" description="Disordered" evidence="1">
    <location>
        <begin position="1037"/>
        <end position="1228"/>
    </location>
</feature>
<feature type="compositionally biased region" description="Pro residues" evidence="1">
    <location>
        <begin position="1115"/>
        <end position="1124"/>
    </location>
</feature>